<sequence>MPEPRSLLRDTHPDVFLEAVRIVGSAVAPPSLGTHSNRLVIWRCRTCGHEWTATAAARARGGGCPDCAMAKRARSRAQAPPGRSLLALSPTVAAEFVQNLTRPDMGPGDLRLSSQQRCLWKCSKCGHSWKATVANRVAGRGCTDCANRRRADRMRQPTARTGTAAERATFPPTELVINLTATDRGLTGLRPGSTDRCLWRCSACLHEWEATLVNRILKGSGCPVCGQQKSAETRSTATEDGSLLALYPDIAAEFISNESASSRTPDRLNPGSNTLCRWRCKRGHEWVTTVASRVAGTGCARCGARGQSRLELEVAELLRAATGEHVEVDVPLRTELRTWRLDIALPCLDLYIDLDPAFWHSNSDRDQRKADALRGHRYVRVRDASLPALNDVTTVTVTDGSLDATEWARALRAVVSPVVEWIDLDTERVAGALADAAGLWRQTLQGRPKRSAVDVAPHLSEEFLRNETRPGVDLAWVSPSAKDQCRWRCQTCEHEWLTSIAVRALLGSGCPVCGRAKVGLAASMARPGFSLVDLYPDIAAEFISCVRPERAPSDLRPSSNIVCWWRCPECAIEYKTTPSARIRGRRCPSCAKARAGDKRSRRDSLGGNSLAERFPALAAEFVGLEGHSHRSAADIPPGANHRARWRCRACGHEWSAVVASRALGASGCPACGRLRTAAARATPALGATLADLHPQIAGQLVENLSHPDRDAAQLKAGSHDRCRWRCASGHEWETSVKNRTRGGTGCPACARSRPQPQ</sequence>
<dbReference type="RefSeq" id="WP_131353255.1">
    <property type="nucleotide sequence ID" value="NZ_SJKB01000002.1"/>
</dbReference>
<dbReference type="PANTHER" id="PTHR37317">
    <property type="entry name" value="BLR8090 PROTEIN"/>
    <property type="match status" value="1"/>
</dbReference>
<dbReference type="OrthoDB" id="3196679at2"/>
<reference evidence="2 3" key="1">
    <citation type="submission" date="2019-02" db="EMBL/GenBank/DDBJ databases">
        <title>Kribbella capetownensis sp. nov. and Kribbella speibonae sp. nov., isolated from soil.</title>
        <authorList>
            <person name="Curtis S.M."/>
            <person name="Norton I."/>
            <person name="Everest G.J."/>
            <person name="Meyers P.R."/>
        </authorList>
    </citation>
    <scope>NUCLEOTIDE SEQUENCE [LARGE SCALE GENOMIC DNA]</scope>
    <source>
        <strain evidence="2 3">NRRL B-24813</strain>
    </source>
</reference>
<dbReference type="Pfam" id="PF14311">
    <property type="entry name" value="DUF4379"/>
    <property type="match status" value="8"/>
</dbReference>
<dbReference type="Proteomes" id="UP000291144">
    <property type="component" value="Unassembled WGS sequence"/>
</dbReference>
<organism evidence="2 3">
    <name type="scientific">Kribbella pittospori</name>
    <dbReference type="NCBI Taxonomy" id="722689"/>
    <lineage>
        <taxon>Bacteria</taxon>
        <taxon>Bacillati</taxon>
        <taxon>Actinomycetota</taxon>
        <taxon>Actinomycetes</taxon>
        <taxon>Propionibacteriales</taxon>
        <taxon>Kribbellaceae</taxon>
        <taxon>Kribbella</taxon>
    </lineage>
</organism>
<gene>
    <name evidence="2" type="ORF">E0H73_10360</name>
</gene>
<feature type="domain" description="Treble clef zinc finger" evidence="1">
    <location>
        <begin position="628"/>
        <end position="672"/>
    </location>
</feature>
<feature type="domain" description="Treble clef zinc finger" evidence="1">
    <location>
        <begin position="250"/>
        <end position="304"/>
    </location>
</feature>
<feature type="domain" description="Treble clef zinc finger" evidence="1">
    <location>
        <begin position="461"/>
        <end position="515"/>
    </location>
</feature>
<dbReference type="EMBL" id="SJKB01000002">
    <property type="protein sequence ID" value="TCC64752.1"/>
    <property type="molecule type" value="Genomic_DNA"/>
</dbReference>
<feature type="domain" description="Treble clef zinc finger" evidence="1">
    <location>
        <begin position="185"/>
        <end position="227"/>
    </location>
</feature>
<dbReference type="InterPro" id="IPR025487">
    <property type="entry name" value="DUF4379"/>
</dbReference>
<feature type="domain" description="Treble clef zinc finger" evidence="1">
    <location>
        <begin position="702"/>
        <end position="751"/>
    </location>
</feature>
<evidence type="ECO:0000313" key="3">
    <source>
        <dbReference type="Proteomes" id="UP000291144"/>
    </source>
</evidence>
<name>A0A4V2MBX0_9ACTN</name>
<dbReference type="AlphaFoldDB" id="A0A4V2MBX0"/>
<feature type="domain" description="Treble clef zinc finger" evidence="1">
    <location>
        <begin position="540"/>
        <end position="592"/>
    </location>
</feature>
<dbReference type="PANTHER" id="PTHR37317:SF1">
    <property type="entry name" value="ZINC-RIBBON DOMAIN-CONTAINING PROTEIN-RELATED"/>
    <property type="match status" value="1"/>
</dbReference>
<feature type="domain" description="Treble clef zinc finger" evidence="1">
    <location>
        <begin position="29"/>
        <end position="69"/>
    </location>
</feature>
<proteinExistence type="predicted"/>
<evidence type="ECO:0000259" key="1">
    <source>
        <dbReference type="Pfam" id="PF14311"/>
    </source>
</evidence>
<keyword evidence="3" id="KW-1185">Reference proteome</keyword>
<accession>A0A4V2MBX0</accession>
<comment type="caution">
    <text evidence="2">The sequence shown here is derived from an EMBL/GenBank/DDBJ whole genome shotgun (WGS) entry which is preliminary data.</text>
</comment>
<evidence type="ECO:0000313" key="2">
    <source>
        <dbReference type="EMBL" id="TCC64752.1"/>
    </source>
</evidence>
<feature type="domain" description="Treble clef zinc finger" evidence="1">
    <location>
        <begin position="93"/>
        <end position="148"/>
    </location>
</feature>
<protein>
    <recommendedName>
        <fullName evidence="1">Treble clef zinc finger domain-containing protein</fullName>
    </recommendedName>
</protein>